<keyword evidence="1" id="KW-0732">Signal</keyword>
<reference evidence="2" key="1">
    <citation type="submission" date="2020-05" db="EMBL/GenBank/DDBJ databases">
        <title>WGS assembly of Panicum virgatum.</title>
        <authorList>
            <person name="Lovell J.T."/>
            <person name="Jenkins J."/>
            <person name="Shu S."/>
            <person name="Juenger T.E."/>
            <person name="Schmutz J."/>
        </authorList>
    </citation>
    <scope>NUCLEOTIDE SEQUENCE</scope>
    <source>
        <strain evidence="2">AP13</strain>
    </source>
</reference>
<feature type="signal peptide" evidence="1">
    <location>
        <begin position="1"/>
        <end position="22"/>
    </location>
</feature>
<evidence type="ECO:0000313" key="2">
    <source>
        <dbReference type="EMBL" id="KAG2652856.1"/>
    </source>
</evidence>
<gene>
    <name evidence="2" type="ORF">PVAP13_1NG389700</name>
</gene>
<accession>A0A8T0X4R0</accession>
<evidence type="ECO:0000256" key="1">
    <source>
        <dbReference type="SAM" id="SignalP"/>
    </source>
</evidence>
<dbReference type="Proteomes" id="UP000823388">
    <property type="component" value="Chromosome 1N"/>
</dbReference>
<proteinExistence type="predicted"/>
<dbReference type="EMBL" id="CM029038">
    <property type="protein sequence ID" value="KAG2652856.1"/>
    <property type="molecule type" value="Genomic_DNA"/>
</dbReference>
<protein>
    <submittedName>
        <fullName evidence="2">Uncharacterized protein</fullName>
    </submittedName>
</protein>
<keyword evidence="3" id="KW-1185">Reference proteome</keyword>
<comment type="caution">
    <text evidence="2">The sequence shown here is derived from an EMBL/GenBank/DDBJ whole genome shotgun (WGS) entry which is preliminary data.</text>
</comment>
<sequence length="107" mass="11292">MSSSLQHCLISLSLVLLGPSVPIQDGPGCSRPQLRCPSISIHPLAAPPSCMPTTLRRRCYPSASSSLRAAAPQSAPCRSPGRPESLELPRRVARLGARVTGAARPWA</sequence>
<dbReference type="AlphaFoldDB" id="A0A8T0X4R0"/>
<evidence type="ECO:0000313" key="3">
    <source>
        <dbReference type="Proteomes" id="UP000823388"/>
    </source>
</evidence>
<feature type="chain" id="PRO_5035884794" evidence="1">
    <location>
        <begin position="23"/>
        <end position="107"/>
    </location>
</feature>
<name>A0A8T0X4R0_PANVG</name>
<organism evidence="2 3">
    <name type="scientific">Panicum virgatum</name>
    <name type="common">Blackwell switchgrass</name>
    <dbReference type="NCBI Taxonomy" id="38727"/>
    <lineage>
        <taxon>Eukaryota</taxon>
        <taxon>Viridiplantae</taxon>
        <taxon>Streptophyta</taxon>
        <taxon>Embryophyta</taxon>
        <taxon>Tracheophyta</taxon>
        <taxon>Spermatophyta</taxon>
        <taxon>Magnoliopsida</taxon>
        <taxon>Liliopsida</taxon>
        <taxon>Poales</taxon>
        <taxon>Poaceae</taxon>
        <taxon>PACMAD clade</taxon>
        <taxon>Panicoideae</taxon>
        <taxon>Panicodae</taxon>
        <taxon>Paniceae</taxon>
        <taxon>Panicinae</taxon>
        <taxon>Panicum</taxon>
        <taxon>Panicum sect. Hiantes</taxon>
    </lineage>
</organism>